<dbReference type="InterPro" id="IPR048280">
    <property type="entry name" value="COX6B-like"/>
</dbReference>
<sequence length="118" mass="13600">MPSETSLTTQTQREKRENCWRLRDAYFTCLDFAEASTANNVGSENVKNSNLDKKQNKNVIDSRECTQKKKEYEEACPSSWIVYFNKRRELEKQQRIRVVAAKELELSSGISESEISAG</sequence>
<evidence type="ECO:0000256" key="3">
    <source>
        <dbReference type="ARBA" id="ARBA00023128"/>
    </source>
</evidence>
<gene>
    <name evidence="5" type="ORF">ALEPTO_LOCUS3754</name>
</gene>
<dbReference type="InterPro" id="IPR036549">
    <property type="entry name" value="CX6/COA6-like_sf"/>
</dbReference>
<name>A0A9N9F331_9GLOM</name>
<dbReference type="Gene3D" id="1.10.10.140">
    <property type="entry name" value="Cytochrome c oxidase, subunit VIb"/>
    <property type="match status" value="1"/>
</dbReference>
<evidence type="ECO:0000313" key="5">
    <source>
        <dbReference type="EMBL" id="CAG8506573.1"/>
    </source>
</evidence>
<dbReference type="AlphaFoldDB" id="A0A9N9F331"/>
<organism evidence="5 6">
    <name type="scientific">Ambispora leptoticha</name>
    <dbReference type="NCBI Taxonomy" id="144679"/>
    <lineage>
        <taxon>Eukaryota</taxon>
        <taxon>Fungi</taxon>
        <taxon>Fungi incertae sedis</taxon>
        <taxon>Mucoromycota</taxon>
        <taxon>Glomeromycotina</taxon>
        <taxon>Glomeromycetes</taxon>
        <taxon>Archaeosporales</taxon>
        <taxon>Ambisporaceae</taxon>
        <taxon>Ambispora</taxon>
    </lineage>
</organism>
<comment type="similarity">
    <text evidence="2">Belongs to the cytochrome c oxidase subunit 6B family.</text>
</comment>
<reference evidence="5" key="1">
    <citation type="submission" date="2021-06" db="EMBL/GenBank/DDBJ databases">
        <authorList>
            <person name="Kallberg Y."/>
            <person name="Tangrot J."/>
            <person name="Rosling A."/>
        </authorList>
    </citation>
    <scope>NUCLEOTIDE SEQUENCE</scope>
    <source>
        <strain evidence="5">FL130A</strain>
    </source>
</reference>
<dbReference type="OrthoDB" id="5545577at2759"/>
<accession>A0A9N9F331</accession>
<dbReference type="GO" id="GO:0005739">
    <property type="term" value="C:mitochondrion"/>
    <property type="evidence" value="ECO:0007669"/>
    <property type="project" value="UniProtKB-SubCell"/>
</dbReference>
<keyword evidence="4" id="KW-1015">Disulfide bond</keyword>
<protein>
    <submittedName>
        <fullName evidence="5">5313_t:CDS:1</fullName>
    </submittedName>
</protein>
<dbReference type="Pfam" id="PF02297">
    <property type="entry name" value="COX6B"/>
    <property type="match status" value="1"/>
</dbReference>
<dbReference type="EMBL" id="CAJVPS010000749">
    <property type="protein sequence ID" value="CAG8506573.1"/>
    <property type="molecule type" value="Genomic_DNA"/>
</dbReference>
<dbReference type="PANTHER" id="PTHR47677:SF1">
    <property type="entry name" value="CYTOCHROME C OXIDASE ASSEMBLY FACTOR 6"/>
    <property type="match status" value="1"/>
</dbReference>
<dbReference type="SUPFAM" id="SSF47694">
    <property type="entry name" value="Cytochrome c oxidase subunit h"/>
    <property type="match status" value="1"/>
</dbReference>
<dbReference type="Proteomes" id="UP000789508">
    <property type="component" value="Unassembled WGS sequence"/>
</dbReference>
<dbReference type="InterPro" id="IPR048281">
    <property type="entry name" value="COA6_fun"/>
</dbReference>
<comment type="subcellular location">
    <subcellularLocation>
        <location evidence="1">Mitochondrion</location>
    </subcellularLocation>
</comment>
<comment type="caution">
    <text evidence="5">The sequence shown here is derived from an EMBL/GenBank/DDBJ whole genome shotgun (WGS) entry which is preliminary data.</text>
</comment>
<evidence type="ECO:0000256" key="2">
    <source>
        <dbReference type="ARBA" id="ARBA00006425"/>
    </source>
</evidence>
<proteinExistence type="inferred from homology"/>
<evidence type="ECO:0000256" key="4">
    <source>
        <dbReference type="ARBA" id="ARBA00023157"/>
    </source>
</evidence>
<dbReference type="PANTHER" id="PTHR47677">
    <property type="entry name" value="CYTOCHROME C OXIDASE ASSEMBLY FACTOR 6"/>
    <property type="match status" value="1"/>
</dbReference>
<keyword evidence="6" id="KW-1185">Reference proteome</keyword>
<keyword evidence="3" id="KW-0496">Mitochondrion</keyword>
<evidence type="ECO:0000313" key="6">
    <source>
        <dbReference type="Proteomes" id="UP000789508"/>
    </source>
</evidence>
<evidence type="ECO:0000256" key="1">
    <source>
        <dbReference type="ARBA" id="ARBA00004173"/>
    </source>
</evidence>